<dbReference type="PANTHER" id="PTHR18871:SF2">
    <property type="entry name" value="CENTROSOMAL PROTEIN OF 112 KDA"/>
    <property type="match status" value="1"/>
</dbReference>
<feature type="region of interest" description="Disordered" evidence="2">
    <location>
        <begin position="201"/>
        <end position="233"/>
    </location>
</feature>
<evidence type="ECO:0000256" key="2">
    <source>
        <dbReference type="SAM" id="MobiDB-lite"/>
    </source>
</evidence>
<protein>
    <submittedName>
        <fullName evidence="4">Centrosomal protein of 112 kDa</fullName>
    </submittedName>
</protein>
<feature type="compositionally biased region" description="Polar residues" evidence="2">
    <location>
        <begin position="119"/>
        <end position="140"/>
    </location>
</feature>
<feature type="coiled-coil region" evidence="1">
    <location>
        <begin position="894"/>
        <end position="921"/>
    </location>
</feature>
<keyword evidence="5" id="KW-1185">Reference proteome</keyword>
<dbReference type="Pfam" id="PF14846">
    <property type="entry name" value="DUF4485"/>
    <property type="match status" value="1"/>
</dbReference>
<gene>
    <name evidence="4" type="ORF">P5673_012590</name>
</gene>
<feature type="region of interest" description="Disordered" evidence="2">
    <location>
        <begin position="397"/>
        <end position="422"/>
    </location>
</feature>
<dbReference type="Proteomes" id="UP001249851">
    <property type="component" value="Unassembled WGS sequence"/>
</dbReference>
<keyword evidence="1" id="KW-0175">Coiled coil</keyword>
<sequence length="942" mass="110456">MASHRFGDLNGSLSERQDSMFDRYLDEMKPYVLRLAQKSDRQRVALWIKKLCEPPGSGTSGRKNRNLYAQLLLHMVKRGLVEEPFTRRPEAGPLQALPSYMEFGRHPPEWLREIASSSELPTTSGQNTIPHPRSITNSSSNRDDKNGFEVTPGFDPVQEEKQYKQRLPEGYNNDLFQEYGGRISPPLHRIPLEFHYNTDSGYPSTSPTSHNGFSKGISSVNGTFRDDHSFNRSSDREIELRTKMVEAKYHEDKLKLQQQHDVAVQKILDRKNMELEEVKSHYRNKITEMEAATKKQERKISQLVREAQLNDKIAEFEQEKFEMQKQHTQNIQELLDETNDRLQKMEAEYNQQNTTTVSQAIALFYMLFGFAKQNNFTSEQKLVIQELEARVQQLTQESEELQNSRSKLAKEKEELEHQTASLSSELQETKSIVNKMEQDHSQAINEHKTIVKQLNKKTDTSLDNMKQQHLAAVAKATDTIADLESQVTQLKQALQDVEFQRQRQLRETEASHKQEKVNLEHLYEKKIRGIQAELDQGEEESEKRIRKLETALKEREEQIKKLSDVQKQQAQQAEHALEDFKSQVERNSGRMFDEMKAQMEKVEEDLARSKNLREKQAKEFSRQLDDCKIKHEKEIAEINIQHEQEKAQTLRAHQMERDSNLKQHEQEKEMQIEKLRHKMLDHENQARNRAAKDSKVIAELEQQVRDLREEIIQSNSTHKTQLMELSLMREEEKQNYKRQEENMQVKFKSQLEQQRLQLQRERSSEMEQILEKTNNRMKQMEEEYGTRSSKAQHVIETLEGEIKKLKEELVRTKAYLEKKLAQATAKLDEEKASLKKHHSTIAKSLQQDVETQKAVVKHLEKRVQQTELDSQEKVSRLRLQYEEKMKGLMPASLREELEDTIESLRQQIVVLQSRTRVLQEELDARNQLSSLSVSPVRDQDEY</sequence>
<feature type="compositionally biased region" description="Polar residues" evidence="2">
    <location>
        <begin position="397"/>
        <end position="406"/>
    </location>
</feature>
<feature type="coiled-coil region" evidence="1">
    <location>
        <begin position="538"/>
        <end position="869"/>
    </location>
</feature>
<dbReference type="EMBL" id="JARQWQ010000023">
    <property type="protein sequence ID" value="KAK2564329.1"/>
    <property type="molecule type" value="Genomic_DNA"/>
</dbReference>
<reference evidence="4" key="2">
    <citation type="journal article" date="2023" name="Science">
        <title>Genomic signatures of disease resistance in endangered staghorn corals.</title>
        <authorList>
            <person name="Vollmer S.V."/>
            <person name="Selwyn J.D."/>
            <person name="Despard B.A."/>
            <person name="Roesel C.L."/>
        </authorList>
    </citation>
    <scope>NUCLEOTIDE SEQUENCE</scope>
    <source>
        <strain evidence="4">K2</strain>
    </source>
</reference>
<feature type="compositionally biased region" description="Basic and acidic residues" evidence="2">
    <location>
        <begin position="224"/>
        <end position="233"/>
    </location>
</feature>
<organism evidence="4 5">
    <name type="scientific">Acropora cervicornis</name>
    <name type="common">Staghorn coral</name>
    <dbReference type="NCBI Taxonomy" id="6130"/>
    <lineage>
        <taxon>Eukaryota</taxon>
        <taxon>Metazoa</taxon>
        <taxon>Cnidaria</taxon>
        <taxon>Anthozoa</taxon>
        <taxon>Hexacorallia</taxon>
        <taxon>Scleractinia</taxon>
        <taxon>Astrocoeniina</taxon>
        <taxon>Acroporidae</taxon>
        <taxon>Acropora</taxon>
    </lineage>
</organism>
<evidence type="ECO:0000256" key="1">
    <source>
        <dbReference type="SAM" id="Coils"/>
    </source>
</evidence>
<dbReference type="InterPro" id="IPR055310">
    <property type="entry name" value="CEP112"/>
</dbReference>
<name>A0AAD9QN20_ACRCE</name>
<evidence type="ECO:0000313" key="4">
    <source>
        <dbReference type="EMBL" id="KAK2564329.1"/>
    </source>
</evidence>
<evidence type="ECO:0000259" key="3">
    <source>
        <dbReference type="Pfam" id="PF14846"/>
    </source>
</evidence>
<evidence type="ECO:0000313" key="5">
    <source>
        <dbReference type="Proteomes" id="UP001249851"/>
    </source>
</evidence>
<reference evidence="4" key="1">
    <citation type="journal article" date="2023" name="G3 (Bethesda)">
        <title>Whole genome assembly and annotation of the endangered Caribbean coral Acropora cervicornis.</title>
        <authorList>
            <person name="Selwyn J.D."/>
            <person name="Vollmer S.V."/>
        </authorList>
    </citation>
    <scope>NUCLEOTIDE SEQUENCE</scope>
    <source>
        <strain evidence="4">K2</strain>
    </source>
</reference>
<feature type="compositionally biased region" description="Basic and acidic residues" evidence="2">
    <location>
        <begin position="408"/>
        <end position="417"/>
    </location>
</feature>
<dbReference type="PANTHER" id="PTHR18871">
    <property type="entry name" value="CENTROSOMAL PROTEIN OF 112 KDA"/>
    <property type="match status" value="1"/>
</dbReference>
<dbReference type="InterPro" id="IPR027831">
    <property type="entry name" value="DUF4485"/>
</dbReference>
<comment type="caution">
    <text evidence="4">The sequence shown here is derived from an EMBL/GenBank/DDBJ whole genome shotgun (WGS) entry which is preliminary data.</text>
</comment>
<dbReference type="AlphaFoldDB" id="A0AAD9QN20"/>
<feature type="region of interest" description="Disordered" evidence="2">
    <location>
        <begin position="119"/>
        <end position="154"/>
    </location>
</feature>
<proteinExistence type="predicted"/>
<accession>A0AAD9QN20</accession>
<feature type="domain" description="DUF4485" evidence="3">
    <location>
        <begin position="18"/>
        <end position="100"/>
    </location>
</feature>
<feature type="compositionally biased region" description="Polar residues" evidence="2">
    <location>
        <begin position="201"/>
        <end position="222"/>
    </location>
</feature>